<gene>
    <name evidence="2" type="ORF">SAMN05661093_04042</name>
</gene>
<feature type="domain" description="N-acetyltransferase" evidence="1">
    <location>
        <begin position="1"/>
        <end position="146"/>
    </location>
</feature>
<protein>
    <submittedName>
        <fullName evidence="2">Acetyltransferase (GNAT) family protein</fullName>
    </submittedName>
</protein>
<dbReference type="Pfam" id="PF00583">
    <property type="entry name" value="Acetyltransf_1"/>
    <property type="match status" value="1"/>
</dbReference>
<dbReference type="AlphaFoldDB" id="A0A1Y5XPB2"/>
<dbReference type="Proteomes" id="UP000192674">
    <property type="component" value="Unassembled WGS sequence"/>
</dbReference>
<name>A0A1Y5XPB2_KIBAR</name>
<keyword evidence="3" id="KW-1185">Reference proteome</keyword>
<dbReference type="SUPFAM" id="SSF55729">
    <property type="entry name" value="Acyl-CoA N-acyltransferases (Nat)"/>
    <property type="match status" value="1"/>
</dbReference>
<evidence type="ECO:0000313" key="2">
    <source>
        <dbReference type="EMBL" id="SMD06079.1"/>
    </source>
</evidence>
<dbReference type="CDD" id="cd04301">
    <property type="entry name" value="NAT_SF"/>
    <property type="match status" value="1"/>
</dbReference>
<reference evidence="2 3" key="1">
    <citation type="submission" date="2017-04" db="EMBL/GenBank/DDBJ databases">
        <authorList>
            <person name="Afonso C.L."/>
            <person name="Miller P.J."/>
            <person name="Scott M.A."/>
            <person name="Spackman E."/>
            <person name="Goraichik I."/>
            <person name="Dimitrov K.M."/>
            <person name="Suarez D.L."/>
            <person name="Swayne D.E."/>
        </authorList>
    </citation>
    <scope>NUCLEOTIDE SEQUENCE [LARGE SCALE GENOMIC DNA]</scope>
    <source>
        <strain evidence="2 3">DSM 43828</strain>
    </source>
</reference>
<dbReference type="Gene3D" id="3.40.630.30">
    <property type="match status" value="1"/>
</dbReference>
<proteinExistence type="predicted"/>
<dbReference type="OrthoDB" id="9805924at2"/>
<dbReference type="InterPro" id="IPR016181">
    <property type="entry name" value="Acyl_CoA_acyltransferase"/>
</dbReference>
<evidence type="ECO:0000259" key="1">
    <source>
        <dbReference type="PROSITE" id="PS51186"/>
    </source>
</evidence>
<evidence type="ECO:0000313" key="3">
    <source>
        <dbReference type="Proteomes" id="UP000192674"/>
    </source>
</evidence>
<accession>A0A1Y5XPB2</accession>
<dbReference type="PROSITE" id="PS51186">
    <property type="entry name" value="GNAT"/>
    <property type="match status" value="1"/>
</dbReference>
<dbReference type="RefSeq" id="WP_084428438.1">
    <property type="nucleotide sequence ID" value="NZ_FWXV01000003.1"/>
</dbReference>
<keyword evidence="2" id="KW-0808">Transferase</keyword>
<sequence>MNVKELDDSTTELAYPAMRELRPHLKNAAEFVERVRQQRTEGYRLVGAFDASGAVVAVAGFRTGNNLAWGHFLYIDDLCTRPEARGQGHASALLEWVDSEALRLGCQQVHLDSATYRHDAHRRYLKSGYVIPAFHFGKATPSGPSS</sequence>
<dbReference type="GO" id="GO:0016747">
    <property type="term" value="F:acyltransferase activity, transferring groups other than amino-acyl groups"/>
    <property type="evidence" value="ECO:0007669"/>
    <property type="project" value="InterPro"/>
</dbReference>
<organism evidence="2 3">
    <name type="scientific">Kibdelosporangium aridum</name>
    <dbReference type="NCBI Taxonomy" id="2030"/>
    <lineage>
        <taxon>Bacteria</taxon>
        <taxon>Bacillati</taxon>
        <taxon>Actinomycetota</taxon>
        <taxon>Actinomycetes</taxon>
        <taxon>Pseudonocardiales</taxon>
        <taxon>Pseudonocardiaceae</taxon>
        <taxon>Kibdelosporangium</taxon>
    </lineage>
</organism>
<dbReference type="EMBL" id="FWXV01000003">
    <property type="protein sequence ID" value="SMD06079.1"/>
    <property type="molecule type" value="Genomic_DNA"/>
</dbReference>
<dbReference type="InterPro" id="IPR000182">
    <property type="entry name" value="GNAT_dom"/>
</dbReference>